<evidence type="ECO:0000256" key="3">
    <source>
        <dbReference type="ARBA" id="ARBA00022857"/>
    </source>
</evidence>
<comment type="subunit">
    <text evidence="2">Homotetramer.</text>
</comment>
<dbReference type="Proteomes" id="UP000825002">
    <property type="component" value="Unassembled WGS sequence"/>
</dbReference>
<keyword evidence="4" id="KW-0560">Oxidoreductase</keyword>
<evidence type="ECO:0000313" key="6">
    <source>
        <dbReference type="Proteomes" id="UP000825002"/>
    </source>
</evidence>
<dbReference type="PRINTS" id="PR00081">
    <property type="entry name" value="GDHRDH"/>
</dbReference>
<dbReference type="InterPro" id="IPR020904">
    <property type="entry name" value="Sc_DH/Rdtase_CS"/>
</dbReference>
<dbReference type="PROSITE" id="PS00061">
    <property type="entry name" value="ADH_SHORT"/>
    <property type="match status" value="1"/>
</dbReference>
<proteinExistence type="inferred from homology"/>
<comment type="similarity">
    <text evidence="1">Belongs to the short-chain dehydrogenases/reductases (SDR) family.</text>
</comment>
<dbReference type="Gene3D" id="3.40.50.720">
    <property type="entry name" value="NAD(P)-binding Rossmann-like Domain"/>
    <property type="match status" value="1"/>
</dbReference>
<dbReference type="PANTHER" id="PTHR44252">
    <property type="entry name" value="D-ERYTHRULOSE REDUCTASE"/>
    <property type="match status" value="1"/>
</dbReference>
<keyword evidence="3" id="KW-0521">NADP</keyword>
<comment type="caution">
    <text evidence="5">The sequence shown here is derived from an EMBL/GenBank/DDBJ whole genome shotgun (WGS) entry which is preliminary data.</text>
</comment>
<evidence type="ECO:0000256" key="2">
    <source>
        <dbReference type="ARBA" id="ARBA00011881"/>
    </source>
</evidence>
<gene>
    <name evidence="5" type="primary">Dcxr</name>
    <name evidence="5" type="ORF">GZH46_00594</name>
</gene>
<dbReference type="Pfam" id="PF13561">
    <property type="entry name" value="adh_short_C2"/>
    <property type="match status" value="1"/>
</dbReference>
<protein>
    <submittedName>
        <fullName evidence="5">L-xylulose reductase</fullName>
    </submittedName>
</protein>
<dbReference type="InterPro" id="IPR036291">
    <property type="entry name" value="NAD(P)-bd_dom_sf"/>
</dbReference>
<dbReference type="InterPro" id="IPR002347">
    <property type="entry name" value="SDR_fam"/>
</dbReference>
<evidence type="ECO:0000313" key="5">
    <source>
        <dbReference type="EMBL" id="KAG9510847.1"/>
    </source>
</evidence>
<dbReference type="EMBL" id="JAIFTH010000066">
    <property type="protein sequence ID" value="KAG9510847.1"/>
    <property type="molecule type" value="Genomic_DNA"/>
</dbReference>
<keyword evidence="6" id="KW-1185">Reference proteome</keyword>
<dbReference type="PANTHER" id="PTHR44252:SF3">
    <property type="entry name" value="D-ERYTHRULOSE REDUCTASE-RELATED"/>
    <property type="match status" value="1"/>
</dbReference>
<dbReference type="PRINTS" id="PR00080">
    <property type="entry name" value="SDRFAMILY"/>
</dbReference>
<accession>A0ABQ7SBT7</accession>
<dbReference type="InterPro" id="IPR051737">
    <property type="entry name" value="L-xylulose/Carbonyl_redctase"/>
</dbReference>
<evidence type="ECO:0000256" key="1">
    <source>
        <dbReference type="ARBA" id="ARBA00006484"/>
    </source>
</evidence>
<reference evidence="5 6" key="1">
    <citation type="submission" date="2020-10" db="EMBL/GenBank/DDBJ databases">
        <authorList>
            <person name="Klimov P.B."/>
            <person name="Dyachkov S.M."/>
            <person name="Chetverikov P.E."/>
        </authorList>
    </citation>
    <scope>NUCLEOTIDE SEQUENCE [LARGE SCALE GENOMIC DNA]</scope>
    <source>
        <strain evidence="5">BMOC 18-1129-001#AD2665</strain>
        <tissue evidence="5">Entire mites</tissue>
    </source>
</reference>
<organism evidence="5 6">
    <name type="scientific">Fragariocoptes setiger</name>
    <dbReference type="NCBI Taxonomy" id="1670756"/>
    <lineage>
        <taxon>Eukaryota</taxon>
        <taxon>Metazoa</taxon>
        <taxon>Ecdysozoa</taxon>
        <taxon>Arthropoda</taxon>
        <taxon>Chelicerata</taxon>
        <taxon>Arachnida</taxon>
        <taxon>Acari</taxon>
        <taxon>Acariformes</taxon>
        <taxon>Trombidiformes</taxon>
        <taxon>Prostigmata</taxon>
        <taxon>Eupodina</taxon>
        <taxon>Eriophyoidea</taxon>
        <taxon>Phytoptidae</taxon>
        <taxon>Fragariocoptes</taxon>
    </lineage>
</organism>
<evidence type="ECO:0000256" key="4">
    <source>
        <dbReference type="ARBA" id="ARBA00023002"/>
    </source>
</evidence>
<name>A0ABQ7SBT7_9ACAR</name>
<dbReference type="SUPFAM" id="SSF51735">
    <property type="entry name" value="NAD(P)-binding Rossmann-fold domains"/>
    <property type="match status" value="1"/>
</dbReference>
<sequence>MSFSLGLKNMNVDFSGKTALITGAGQGIGNALVTKLVECKANVIAVSRTQSRLDELKQRLPQIEIICCDLGNWNETRHKLSQVCDSVDMLVNNAAFAQGASVGKIEEQLIDKHINVNVKAPINLMQLVGEGMRKRGKGSIVNVSSVAGVAALDDHTVYAATKAALDMITRVGAKEWGRHNIRVNSINPTVVWTEMGRAGWSRPEKSQEMLAKIPMNRFVEVEEVVYPIIFLLSDYSSMINGIQLPIDGGFLAN</sequence>